<dbReference type="GO" id="GO:0005783">
    <property type="term" value="C:endoplasmic reticulum"/>
    <property type="evidence" value="ECO:0007669"/>
    <property type="project" value="TreeGrafter"/>
</dbReference>
<dbReference type="InterPro" id="IPR011042">
    <property type="entry name" value="6-blade_b-propeller_TolB-like"/>
</dbReference>
<name>A0AAV0DAL1_9ASTE</name>
<proteinExistence type="predicted"/>
<dbReference type="SUPFAM" id="SSF63829">
    <property type="entry name" value="Calcium-dependent phosphotriesterase"/>
    <property type="match status" value="1"/>
</dbReference>
<dbReference type="EMBL" id="CAMAPF010000085">
    <property type="protein sequence ID" value="CAH9096057.1"/>
    <property type="molecule type" value="Genomic_DNA"/>
</dbReference>
<comment type="caution">
    <text evidence="2">The sequence shown here is derived from an EMBL/GenBank/DDBJ whole genome shotgun (WGS) entry which is preliminary data.</text>
</comment>
<dbReference type="AlphaFoldDB" id="A0AAV0DAL1"/>
<organism evidence="2 3">
    <name type="scientific">Cuscuta epithymum</name>
    <dbReference type="NCBI Taxonomy" id="186058"/>
    <lineage>
        <taxon>Eukaryota</taxon>
        <taxon>Viridiplantae</taxon>
        <taxon>Streptophyta</taxon>
        <taxon>Embryophyta</taxon>
        <taxon>Tracheophyta</taxon>
        <taxon>Spermatophyta</taxon>
        <taxon>Magnoliopsida</taxon>
        <taxon>eudicotyledons</taxon>
        <taxon>Gunneridae</taxon>
        <taxon>Pentapetalae</taxon>
        <taxon>asterids</taxon>
        <taxon>lamiids</taxon>
        <taxon>Solanales</taxon>
        <taxon>Convolvulaceae</taxon>
        <taxon>Cuscuteae</taxon>
        <taxon>Cuscuta</taxon>
        <taxon>Cuscuta subgen. Cuscuta</taxon>
    </lineage>
</organism>
<reference evidence="2" key="1">
    <citation type="submission" date="2022-07" db="EMBL/GenBank/DDBJ databases">
        <authorList>
            <person name="Macas J."/>
            <person name="Novak P."/>
            <person name="Neumann P."/>
        </authorList>
    </citation>
    <scope>NUCLEOTIDE SEQUENCE</scope>
</reference>
<evidence type="ECO:0000256" key="1">
    <source>
        <dbReference type="SAM" id="Phobius"/>
    </source>
</evidence>
<keyword evidence="1" id="KW-0812">Transmembrane</keyword>
<dbReference type="PANTHER" id="PTHR31460:SF0">
    <property type="entry name" value="CALCIUM-DEPENDENT PHOSPHOTRIESTERASE SUPERFAMILY PROTEIN-RELATED"/>
    <property type="match status" value="1"/>
</dbReference>
<feature type="transmembrane region" description="Helical" evidence="1">
    <location>
        <begin position="54"/>
        <end position="72"/>
    </location>
</feature>
<protein>
    <submittedName>
        <fullName evidence="2">Uncharacterized protein</fullName>
    </submittedName>
</protein>
<evidence type="ECO:0000313" key="3">
    <source>
        <dbReference type="Proteomes" id="UP001152523"/>
    </source>
</evidence>
<evidence type="ECO:0000313" key="2">
    <source>
        <dbReference type="EMBL" id="CAH9096057.1"/>
    </source>
</evidence>
<dbReference type="PANTHER" id="PTHR31460">
    <property type="match status" value="1"/>
</dbReference>
<gene>
    <name evidence="2" type="ORF">CEPIT_LOCUS13631</name>
</gene>
<dbReference type="InterPro" id="IPR053224">
    <property type="entry name" value="Sensory_adhesion_molecule"/>
</dbReference>
<keyword evidence="1" id="KW-0472">Membrane</keyword>
<dbReference type="Gene3D" id="2.120.10.30">
    <property type="entry name" value="TolB, C-terminal domain"/>
    <property type="match status" value="1"/>
</dbReference>
<keyword evidence="1" id="KW-1133">Transmembrane helix</keyword>
<keyword evidence="3" id="KW-1185">Reference proteome</keyword>
<accession>A0AAV0DAL1</accession>
<dbReference type="Proteomes" id="UP001152523">
    <property type="component" value="Unassembled WGS sequence"/>
</dbReference>
<sequence>MLHSPVFGSLANPHSDFLGDSLMSFSFSPFPIKPPWTLHPINTQVFFSQLMAKFLLLFFIVSAVPVAIILHLETAGKPSTHTIEYGSTGWFRECAKWDEEGRRFIVTFFGGGVGQIAVPLDDGDSSVLLETPVVKDGDLYGNASLGLTIDRRRNRLLVAVSDVFGNRYSALAAYDLSTWNRLFLTELGGPESEKSFADDVAVDEEGNAYVTDTRGNKIWKVGADGVLKHIISSPLFTPKEWYKNFVGLNGIVYHPNGYLLVVHTFSGNLYKVKPLSKGDEVTIVPVVEGGSLIFGDGMELVSSDKLVVAGNPTRLVESSDDWGSARVVGKFSGPIHRLSTAATVKDGRVYISHMIGMGYPHRKHMLIEAEFCP</sequence>